<evidence type="ECO:0000256" key="1">
    <source>
        <dbReference type="SAM" id="Phobius"/>
    </source>
</evidence>
<reference evidence="2 3" key="1">
    <citation type="submission" date="2016-02" db="EMBL/GenBank/DDBJ databases">
        <title>Complete genome sequencing and analysis of ATSB10, Dyella thiooxydans isolated from rhizosphere soil of sunflower (Helianthus annuus L.).</title>
        <authorList>
            <person name="Lee Y."/>
            <person name="Hwangbo K."/>
            <person name="Chung H."/>
            <person name="Yoo J."/>
            <person name="Kim K.Y."/>
            <person name="Sa T.M."/>
            <person name="Um Y."/>
            <person name="Madhaiyan M."/>
        </authorList>
    </citation>
    <scope>NUCLEOTIDE SEQUENCE [LARGE SCALE GENOMIC DNA]</scope>
    <source>
        <strain evidence="2 3">ATSB10</strain>
    </source>
</reference>
<keyword evidence="1" id="KW-0472">Membrane</keyword>
<dbReference type="RefSeq" id="WP_063672962.1">
    <property type="nucleotide sequence ID" value="NZ_CP014841.1"/>
</dbReference>
<dbReference type="KEGG" id="dtx:ATSB10_23730"/>
<evidence type="ECO:0000313" key="3">
    <source>
        <dbReference type="Proteomes" id="UP000077255"/>
    </source>
</evidence>
<protein>
    <submittedName>
        <fullName evidence="2">Uncharacterized protein</fullName>
    </submittedName>
</protein>
<sequence>MRFVLPASRRARHPLARALSVLLGLAVIGVLMVFGLVVAGVLLVGGLVLLAVRQWKLGSSRPAAAGSRASHHAQTIEGEFVVLRDSRNTAHSH</sequence>
<feature type="transmembrane region" description="Helical" evidence="1">
    <location>
        <begin position="21"/>
        <end position="52"/>
    </location>
</feature>
<dbReference type="PATRIC" id="fig|445710.3.peg.2366"/>
<dbReference type="STRING" id="445710.ATSB10_23730"/>
<organism evidence="2 3">
    <name type="scientific">Dyella thiooxydans</name>
    <dbReference type="NCBI Taxonomy" id="445710"/>
    <lineage>
        <taxon>Bacteria</taxon>
        <taxon>Pseudomonadati</taxon>
        <taxon>Pseudomonadota</taxon>
        <taxon>Gammaproteobacteria</taxon>
        <taxon>Lysobacterales</taxon>
        <taxon>Rhodanobacteraceae</taxon>
        <taxon>Dyella</taxon>
    </lineage>
</organism>
<keyword evidence="1" id="KW-1133">Transmembrane helix</keyword>
<name>A0A160N2K2_9GAMM</name>
<accession>A0A160N2K2</accession>
<dbReference type="Proteomes" id="UP000077255">
    <property type="component" value="Chromosome"/>
</dbReference>
<evidence type="ECO:0000313" key="2">
    <source>
        <dbReference type="EMBL" id="AND69827.1"/>
    </source>
</evidence>
<keyword evidence="3" id="KW-1185">Reference proteome</keyword>
<dbReference type="AlphaFoldDB" id="A0A160N2K2"/>
<dbReference type="EMBL" id="CP014841">
    <property type="protein sequence ID" value="AND69827.1"/>
    <property type="molecule type" value="Genomic_DNA"/>
</dbReference>
<gene>
    <name evidence="2" type="ORF">ATSB10_23730</name>
</gene>
<proteinExistence type="predicted"/>
<keyword evidence="1" id="KW-0812">Transmembrane</keyword>